<feature type="region of interest" description="Disordered" evidence="1">
    <location>
        <begin position="474"/>
        <end position="502"/>
    </location>
</feature>
<dbReference type="RefSeq" id="WP_092658909.1">
    <property type="nucleotide sequence ID" value="NZ_FOCX01000005.1"/>
</dbReference>
<keyword evidence="2" id="KW-0812">Transmembrane</keyword>
<dbReference type="NCBIfam" id="TIGR00229">
    <property type="entry name" value="sensory_box"/>
    <property type="match status" value="1"/>
</dbReference>
<feature type="domain" description="PAS" evidence="3">
    <location>
        <begin position="234"/>
        <end position="287"/>
    </location>
</feature>
<evidence type="ECO:0000313" key="4">
    <source>
        <dbReference type="EMBL" id="SEN83406.1"/>
    </source>
</evidence>
<gene>
    <name evidence="4" type="ORF">SAMN05216388_1005160</name>
</gene>
<accession>A0A1H8JSX5</accession>
<dbReference type="InterPro" id="IPR013656">
    <property type="entry name" value="PAS_4"/>
</dbReference>
<evidence type="ECO:0000256" key="2">
    <source>
        <dbReference type="SAM" id="Phobius"/>
    </source>
</evidence>
<sequence length="543" mass="56666">MSVAPVGHLAIGILAVVVAGALAASLWPRRDEATARSLLGVALALLLGSLLYLLVAGPNGAAVVRDLIGRESPDLLWVVLGAATSVVAGGLWSLFAFRYTGRDRRSIRAVAAGVGLLSLGSIVVSVRAATAGPSVALVDALTVGYLLVGFLATVGVFLLLWASVGTNAFPVREPLLLSGGVVVLLSGVHVAQVFGRPVLYPASIALAGGAFLLPVRRYPIFETLPAARVAGRDRVVDELADGVVVGDRLGTVQDLNPAATRLFGVAAEAATGRPVTAVLDQRIDPDEVVASQEPIRVETGGRTVEVTGSPVTDRRDRSFGTVLLCTDVTERRTREEQLTLLSRFVADVVDDRMADVAADAAAVTDGTATADETAVADRVWSRTTELTTLVAHAREIEQAIADGEGATAGTDLRPRIHEAVEQAADGADGDAVERVVDPPETSLSADLSATLFETVVKLVVEDTAERATDRVTVDATAEPPTIRVSAEPTASTDRSGTGRTDDVTIPVVRLAVEQIGGTVSVTRDGDRRRVTVEFPPSDGGDRW</sequence>
<protein>
    <submittedName>
        <fullName evidence="4">PAS domain S-box-containing protein</fullName>
    </submittedName>
</protein>
<feature type="transmembrane region" description="Helical" evidence="2">
    <location>
        <begin position="174"/>
        <end position="192"/>
    </location>
</feature>
<dbReference type="AlphaFoldDB" id="A0A1H8JSX5"/>
<keyword evidence="2" id="KW-0472">Membrane</keyword>
<evidence type="ECO:0000313" key="5">
    <source>
        <dbReference type="Proteomes" id="UP000198775"/>
    </source>
</evidence>
<dbReference type="InterPro" id="IPR035965">
    <property type="entry name" value="PAS-like_dom_sf"/>
</dbReference>
<evidence type="ECO:0000259" key="3">
    <source>
        <dbReference type="PROSITE" id="PS50112"/>
    </source>
</evidence>
<keyword evidence="5" id="KW-1185">Reference proteome</keyword>
<evidence type="ECO:0000256" key="1">
    <source>
        <dbReference type="SAM" id="MobiDB-lite"/>
    </source>
</evidence>
<organism evidence="4 5">
    <name type="scientific">Halorientalis persicus</name>
    <dbReference type="NCBI Taxonomy" id="1367881"/>
    <lineage>
        <taxon>Archaea</taxon>
        <taxon>Methanobacteriati</taxon>
        <taxon>Methanobacteriota</taxon>
        <taxon>Stenosarchaea group</taxon>
        <taxon>Halobacteria</taxon>
        <taxon>Halobacteriales</taxon>
        <taxon>Haloarculaceae</taxon>
        <taxon>Halorientalis</taxon>
    </lineage>
</organism>
<dbReference type="Gene3D" id="3.30.450.20">
    <property type="entry name" value="PAS domain"/>
    <property type="match status" value="1"/>
</dbReference>
<feature type="transmembrane region" description="Helical" evidence="2">
    <location>
        <begin position="75"/>
        <end position="97"/>
    </location>
</feature>
<dbReference type="EMBL" id="FOCX01000005">
    <property type="protein sequence ID" value="SEN83406.1"/>
    <property type="molecule type" value="Genomic_DNA"/>
</dbReference>
<proteinExistence type="predicted"/>
<feature type="transmembrane region" description="Helical" evidence="2">
    <location>
        <begin position="109"/>
        <end position="130"/>
    </location>
</feature>
<keyword evidence="2" id="KW-1133">Transmembrane helix</keyword>
<feature type="compositionally biased region" description="Polar residues" evidence="1">
    <location>
        <begin position="488"/>
        <end position="498"/>
    </location>
</feature>
<dbReference type="Proteomes" id="UP000198775">
    <property type="component" value="Unassembled WGS sequence"/>
</dbReference>
<dbReference type="OrthoDB" id="240966at2157"/>
<dbReference type="SUPFAM" id="SSF55785">
    <property type="entry name" value="PYP-like sensor domain (PAS domain)"/>
    <property type="match status" value="1"/>
</dbReference>
<reference evidence="5" key="1">
    <citation type="submission" date="2016-10" db="EMBL/GenBank/DDBJ databases">
        <authorList>
            <person name="Varghese N."/>
            <person name="Submissions S."/>
        </authorList>
    </citation>
    <scope>NUCLEOTIDE SEQUENCE [LARGE SCALE GENOMIC DNA]</scope>
    <source>
        <strain evidence="5">IBRC-M 10043</strain>
    </source>
</reference>
<feature type="transmembrane region" description="Helical" evidence="2">
    <location>
        <begin position="142"/>
        <end position="162"/>
    </location>
</feature>
<dbReference type="InterPro" id="IPR000014">
    <property type="entry name" value="PAS"/>
</dbReference>
<name>A0A1H8JSX5_9EURY</name>
<dbReference type="CDD" id="cd00130">
    <property type="entry name" value="PAS"/>
    <property type="match status" value="1"/>
</dbReference>
<feature type="transmembrane region" description="Helical" evidence="2">
    <location>
        <begin position="6"/>
        <end position="26"/>
    </location>
</feature>
<dbReference type="Pfam" id="PF08448">
    <property type="entry name" value="PAS_4"/>
    <property type="match status" value="1"/>
</dbReference>
<dbReference type="PROSITE" id="PS50112">
    <property type="entry name" value="PAS"/>
    <property type="match status" value="1"/>
</dbReference>
<feature type="transmembrane region" description="Helical" evidence="2">
    <location>
        <begin position="38"/>
        <end position="55"/>
    </location>
</feature>